<dbReference type="Pfam" id="PF03171">
    <property type="entry name" value="2OG-FeII_Oxy"/>
    <property type="match status" value="1"/>
</dbReference>
<dbReference type="InterPro" id="IPR005123">
    <property type="entry name" value="Oxoglu/Fe-dep_dioxygenase_dom"/>
</dbReference>
<keyword evidence="3 5" id="KW-0560">Oxidoreductase</keyword>
<comment type="similarity">
    <text evidence="1 5">Belongs to the iron/ascorbate-dependent oxidoreductase family.</text>
</comment>
<keyword evidence="4 5" id="KW-0408">Iron</keyword>
<dbReference type="AlphaFoldDB" id="G0SG45"/>
<dbReference type="Proteomes" id="UP000008066">
    <property type="component" value="Unassembled WGS sequence"/>
</dbReference>
<dbReference type="EMBL" id="GL988047">
    <property type="protein sequence ID" value="EGS17184.1"/>
    <property type="molecule type" value="Genomic_DNA"/>
</dbReference>
<evidence type="ECO:0000256" key="1">
    <source>
        <dbReference type="ARBA" id="ARBA00008056"/>
    </source>
</evidence>
<sequence length="384" mass="42605">MANTAKIPVVDISDERNQQEVARELVDAAIKHGFVYIKNTGKDIPVEAIDEAFEISKRLFKAPLSEKQACSIQQNNRGWSAMHYETLDPATQRVGDYKEAFNFGDFVDGKAQQPIPPTIAPDEARISYFRDLCYNLTLKLNTLLGIGLEVDPFDFFTRAHLRSAGPSGSILRFLYYPPPAPDTPTDNHANIRAGAHSDYGSLTLLFRLRGQPGLEICTGTTTMTNPDGTTIEVQNWAPVPVVPPGTENDPAPPILINIGDLLSYWTGGLLRSTVHRVVFPKGGNGIEGEQDAGPRYSIAYFCHPYGGTKLGVVPSEKVKEYVERKERDQTAKGLAVVNPYAERKVMTADEHLRMRYVRLFGKDDAATDDDRLRASYLQLYEAKA</sequence>
<evidence type="ECO:0000313" key="7">
    <source>
        <dbReference type="EMBL" id="EGS17184.1"/>
    </source>
</evidence>
<dbReference type="RefSeq" id="XP_006696802.1">
    <property type="nucleotide sequence ID" value="XM_006696739.1"/>
</dbReference>
<name>G0SG45_CHATD</name>
<dbReference type="InterPro" id="IPR027443">
    <property type="entry name" value="IPNS-like_sf"/>
</dbReference>
<dbReference type="eggNOG" id="KOG0143">
    <property type="taxonomic scope" value="Eukaryota"/>
</dbReference>
<evidence type="ECO:0000256" key="2">
    <source>
        <dbReference type="ARBA" id="ARBA00022723"/>
    </source>
</evidence>
<keyword evidence="2 5" id="KW-0479">Metal-binding</keyword>
<reference evidence="7 8" key="1">
    <citation type="journal article" date="2011" name="Cell">
        <title>Insight into structure and assembly of the nuclear pore complex by utilizing the genome of a eukaryotic thermophile.</title>
        <authorList>
            <person name="Amlacher S."/>
            <person name="Sarges P."/>
            <person name="Flemming D."/>
            <person name="van Noort V."/>
            <person name="Kunze R."/>
            <person name="Devos D.P."/>
            <person name="Arumugam M."/>
            <person name="Bork P."/>
            <person name="Hurt E."/>
        </authorList>
    </citation>
    <scope>NUCLEOTIDE SEQUENCE [LARGE SCALE GENOMIC DNA]</scope>
    <source>
        <strain evidence="8">DSM 1495 / CBS 144.50 / IMI 039719</strain>
    </source>
</reference>
<dbReference type="GeneID" id="18260537"/>
<dbReference type="SUPFAM" id="SSF51197">
    <property type="entry name" value="Clavaminate synthase-like"/>
    <property type="match status" value="1"/>
</dbReference>
<dbReference type="KEGG" id="cthr:CTHT_0064990"/>
<dbReference type="GO" id="GO:0044283">
    <property type="term" value="P:small molecule biosynthetic process"/>
    <property type="evidence" value="ECO:0007669"/>
    <property type="project" value="UniProtKB-ARBA"/>
</dbReference>
<feature type="domain" description="Fe2OG dioxygenase" evidence="6">
    <location>
        <begin position="166"/>
        <end position="304"/>
    </location>
</feature>
<organism evidence="8">
    <name type="scientific">Chaetomium thermophilum (strain DSM 1495 / CBS 144.50 / IMI 039719)</name>
    <name type="common">Thermochaetoides thermophila</name>
    <dbReference type="NCBI Taxonomy" id="759272"/>
    <lineage>
        <taxon>Eukaryota</taxon>
        <taxon>Fungi</taxon>
        <taxon>Dikarya</taxon>
        <taxon>Ascomycota</taxon>
        <taxon>Pezizomycotina</taxon>
        <taxon>Sordariomycetes</taxon>
        <taxon>Sordariomycetidae</taxon>
        <taxon>Sordariales</taxon>
        <taxon>Chaetomiaceae</taxon>
        <taxon>Thermochaetoides</taxon>
    </lineage>
</organism>
<dbReference type="PANTHER" id="PTHR10209">
    <property type="entry name" value="OXIDOREDUCTASE, 2OG-FE II OXYGENASE FAMILY PROTEIN"/>
    <property type="match status" value="1"/>
</dbReference>
<dbReference type="STRING" id="759272.G0SG45"/>
<keyword evidence="8" id="KW-1185">Reference proteome</keyword>
<dbReference type="InterPro" id="IPR026992">
    <property type="entry name" value="DIOX_N"/>
</dbReference>
<dbReference type="HOGENOM" id="CLU_010119_6_2_1"/>
<protein>
    <recommendedName>
        <fullName evidence="6">Fe2OG dioxygenase domain-containing protein</fullName>
    </recommendedName>
</protein>
<proteinExistence type="inferred from homology"/>
<evidence type="ECO:0000256" key="4">
    <source>
        <dbReference type="ARBA" id="ARBA00023004"/>
    </source>
</evidence>
<dbReference type="InterPro" id="IPR044861">
    <property type="entry name" value="IPNS-like_FE2OG_OXY"/>
</dbReference>
<dbReference type="GO" id="GO:0016491">
    <property type="term" value="F:oxidoreductase activity"/>
    <property type="evidence" value="ECO:0007669"/>
    <property type="project" value="UniProtKB-KW"/>
</dbReference>
<evidence type="ECO:0000313" key="8">
    <source>
        <dbReference type="Proteomes" id="UP000008066"/>
    </source>
</evidence>
<dbReference type="PANTHER" id="PTHR10209:SF886">
    <property type="entry name" value="UPF0676 PROTEIN C1494.01"/>
    <property type="match status" value="1"/>
</dbReference>
<dbReference type="FunFam" id="2.60.120.330:FF:000051">
    <property type="entry name" value="Clavaminate synthase-like protein"/>
    <property type="match status" value="1"/>
</dbReference>
<evidence type="ECO:0000256" key="3">
    <source>
        <dbReference type="ARBA" id="ARBA00023002"/>
    </source>
</evidence>
<evidence type="ECO:0000259" key="6">
    <source>
        <dbReference type="PROSITE" id="PS51471"/>
    </source>
</evidence>
<dbReference type="Pfam" id="PF14226">
    <property type="entry name" value="DIOX_N"/>
    <property type="match status" value="1"/>
</dbReference>
<gene>
    <name evidence="7" type="ORF">CTHT_0064990</name>
</gene>
<dbReference type="PROSITE" id="PS51471">
    <property type="entry name" value="FE2OG_OXY"/>
    <property type="match status" value="1"/>
</dbReference>
<dbReference type="Gene3D" id="2.60.120.330">
    <property type="entry name" value="B-lactam Antibiotic, Isopenicillin N Synthase, Chain"/>
    <property type="match status" value="1"/>
</dbReference>
<dbReference type="OMA" id="FTTRHDP"/>
<accession>G0SG45</accession>
<dbReference type="GO" id="GO:0046872">
    <property type="term" value="F:metal ion binding"/>
    <property type="evidence" value="ECO:0007669"/>
    <property type="project" value="UniProtKB-KW"/>
</dbReference>
<dbReference type="OrthoDB" id="288590at2759"/>
<evidence type="ECO:0000256" key="5">
    <source>
        <dbReference type="RuleBase" id="RU003682"/>
    </source>
</evidence>